<feature type="binding site" evidence="6">
    <location>
        <position position="169"/>
    </location>
    <ligand>
        <name>(6R)-5,10-methylene-5,6,7,8-tetrahydrofolate</name>
        <dbReference type="ChEBI" id="CHEBI:15636"/>
    </ligand>
</feature>
<feature type="domain" description="Thymidylate synthase/dCMP hydroxymethylase" evidence="8">
    <location>
        <begin position="2"/>
        <end position="264"/>
    </location>
</feature>
<dbReference type="InterPro" id="IPR036926">
    <property type="entry name" value="Thymidate_synth/dCMP_Mease_sf"/>
</dbReference>
<organism evidence="9 10">
    <name type="scientific">Candidatus Methylospira mobilis</name>
    <dbReference type="NCBI Taxonomy" id="1808979"/>
    <lineage>
        <taxon>Bacteria</taxon>
        <taxon>Pseudomonadati</taxon>
        <taxon>Pseudomonadota</taxon>
        <taxon>Gammaproteobacteria</taxon>
        <taxon>Methylococcales</taxon>
        <taxon>Methylococcaceae</taxon>
        <taxon>Candidatus Methylospira</taxon>
    </lineage>
</organism>
<keyword evidence="10" id="KW-1185">Reference proteome</keyword>
<dbReference type="OrthoDB" id="9774633at2"/>
<dbReference type="HAMAP" id="MF_00008">
    <property type="entry name" value="Thymidy_synth_bact"/>
    <property type="match status" value="1"/>
</dbReference>
<dbReference type="InterPro" id="IPR045097">
    <property type="entry name" value="Thymidate_synth/dCMP_Mease"/>
</dbReference>
<feature type="binding site" description="in other chain" evidence="6">
    <location>
        <begin position="166"/>
        <end position="169"/>
    </location>
    <ligand>
        <name>dUMP</name>
        <dbReference type="ChEBI" id="CHEBI:246422"/>
        <note>ligand shared between dimeric partners</note>
    </ligand>
</feature>
<evidence type="ECO:0000256" key="1">
    <source>
        <dbReference type="ARBA" id="ARBA00011947"/>
    </source>
</evidence>
<comment type="subunit">
    <text evidence="6">Homodimer.</text>
</comment>
<keyword evidence="3 6" id="KW-0489">Methyltransferase</keyword>
<comment type="catalytic activity">
    <reaction evidence="6">
        <text>dUMP + (6R)-5,10-methylene-5,6,7,8-tetrahydrofolate = 7,8-dihydrofolate + dTMP</text>
        <dbReference type="Rhea" id="RHEA:12104"/>
        <dbReference type="ChEBI" id="CHEBI:15636"/>
        <dbReference type="ChEBI" id="CHEBI:57451"/>
        <dbReference type="ChEBI" id="CHEBI:63528"/>
        <dbReference type="ChEBI" id="CHEBI:246422"/>
        <dbReference type="EC" id="2.1.1.45"/>
    </reaction>
</comment>
<name>A0A5Q0BE80_9GAMM</name>
<dbReference type="NCBIfam" id="NF002499">
    <property type="entry name" value="PRK01827.1-5"/>
    <property type="match status" value="1"/>
</dbReference>
<feature type="binding site" description="in other chain" evidence="6">
    <location>
        <position position="177"/>
    </location>
    <ligand>
        <name>dUMP</name>
        <dbReference type="ChEBI" id="CHEBI:246422"/>
        <note>ligand shared between dimeric partners</note>
    </ligand>
</feature>
<feature type="active site" description="Nucleophile" evidence="6">
    <location>
        <position position="146"/>
    </location>
</feature>
<dbReference type="InterPro" id="IPR000398">
    <property type="entry name" value="Thymidylate_synthase"/>
</dbReference>
<proteinExistence type="inferred from homology"/>
<comment type="subcellular location">
    <subcellularLocation>
        <location evidence="6">Cytoplasm</location>
    </subcellularLocation>
</comment>
<dbReference type="PRINTS" id="PR00108">
    <property type="entry name" value="THYMDSNTHASE"/>
</dbReference>
<dbReference type="FunCoup" id="A0A5Q0BE80">
    <property type="interactions" value="395"/>
</dbReference>
<comment type="pathway">
    <text evidence="6">Pyrimidine metabolism; dTTP biosynthesis.</text>
</comment>
<dbReference type="Gene3D" id="3.30.572.10">
    <property type="entry name" value="Thymidylate synthase/dCMP hydroxymethylase domain"/>
    <property type="match status" value="1"/>
</dbReference>
<evidence type="ECO:0000313" key="10">
    <source>
        <dbReference type="Proteomes" id="UP000325755"/>
    </source>
</evidence>
<feature type="binding site" evidence="6">
    <location>
        <position position="51"/>
    </location>
    <ligand>
        <name>(6R)-5,10-methylene-5,6,7,8-tetrahydrofolate</name>
        <dbReference type="ChEBI" id="CHEBI:15636"/>
    </ligand>
</feature>
<dbReference type="KEGG" id="mmob:F6R98_05320"/>
<dbReference type="InterPro" id="IPR023451">
    <property type="entry name" value="Thymidate_synth/dCMP_Mease_dom"/>
</dbReference>
<dbReference type="GO" id="GO:0032259">
    <property type="term" value="P:methylation"/>
    <property type="evidence" value="ECO:0007669"/>
    <property type="project" value="UniProtKB-KW"/>
</dbReference>
<evidence type="ECO:0000256" key="3">
    <source>
        <dbReference type="ARBA" id="ARBA00022603"/>
    </source>
</evidence>
<dbReference type="InParanoid" id="A0A5Q0BE80"/>
<dbReference type="GO" id="GO:0006231">
    <property type="term" value="P:dTMP biosynthetic process"/>
    <property type="evidence" value="ECO:0007669"/>
    <property type="project" value="UniProtKB-UniRule"/>
</dbReference>
<dbReference type="PANTHER" id="PTHR11548:SF9">
    <property type="entry name" value="THYMIDYLATE SYNTHASE"/>
    <property type="match status" value="1"/>
</dbReference>
<dbReference type="NCBIfam" id="TIGR03284">
    <property type="entry name" value="thym_sym"/>
    <property type="match status" value="2"/>
</dbReference>
<dbReference type="Proteomes" id="UP000325755">
    <property type="component" value="Chromosome"/>
</dbReference>
<feature type="binding site" evidence="6">
    <location>
        <begin position="126"/>
        <end position="127"/>
    </location>
    <ligand>
        <name>dUMP</name>
        <dbReference type="ChEBI" id="CHEBI:246422"/>
        <note>ligand shared between dimeric partners</note>
    </ligand>
</feature>
<comment type="function">
    <text evidence="6">Catalyzes the reductive methylation of 2'-deoxyuridine-5'-monophosphate (dUMP) to 2'-deoxythymidine-5'-monophosphate (dTMP) while utilizing 5,10-methylenetetrahydrofolate (mTHF) as the methyl donor and reductant in the reaction, yielding dihydrofolate (DHF) as a by-product. This enzymatic reaction provides an intracellular de novo source of dTMP, an essential precursor for DNA biosynthesis.</text>
</comment>
<dbReference type="SUPFAM" id="SSF55831">
    <property type="entry name" value="Thymidylate synthase/dCMP hydroxymethylase"/>
    <property type="match status" value="1"/>
</dbReference>
<evidence type="ECO:0000313" key="9">
    <source>
        <dbReference type="EMBL" id="QFY42120.1"/>
    </source>
</evidence>
<dbReference type="PROSITE" id="PS00091">
    <property type="entry name" value="THYMIDYLATE_SYNTHASE"/>
    <property type="match status" value="1"/>
</dbReference>
<dbReference type="GO" id="GO:0004799">
    <property type="term" value="F:thymidylate synthase activity"/>
    <property type="evidence" value="ECO:0007669"/>
    <property type="project" value="UniProtKB-UniRule"/>
</dbReference>
<comment type="similarity">
    <text evidence="6">Belongs to the thymidylate synthase family. Bacterial-type ThyA subfamily.</text>
</comment>
<protein>
    <recommendedName>
        <fullName evidence="1 6">Thymidylate synthase</fullName>
        <shortName evidence="6">TS</shortName>
        <shortName evidence="6">TSase</shortName>
        <ecNumber evidence="1 6">2.1.1.45</ecNumber>
    </recommendedName>
</protein>
<keyword evidence="5 6" id="KW-0545">Nucleotide biosynthesis</keyword>
<dbReference type="UniPathway" id="UPA00575"/>
<gene>
    <name evidence="6 9" type="primary">thyA</name>
    <name evidence="9" type="ORF">F6R98_05320</name>
</gene>
<reference evidence="9 10" key="1">
    <citation type="submission" date="2019-09" db="EMBL/GenBank/DDBJ databases">
        <title>Ecophysiology of the spiral-shaped methanotroph Methylospira mobilis as revealed by the complete genome sequence.</title>
        <authorList>
            <person name="Oshkin I.Y."/>
            <person name="Dedysh S.N."/>
            <person name="Miroshnikov K."/>
            <person name="Danilova O.V."/>
            <person name="Hakobyan A."/>
            <person name="Liesack W."/>
        </authorList>
    </citation>
    <scope>NUCLEOTIDE SEQUENCE [LARGE SCALE GENOMIC DNA]</scope>
    <source>
        <strain evidence="9 10">Shm1</strain>
    </source>
</reference>
<dbReference type="Pfam" id="PF00303">
    <property type="entry name" value="Thymidylat_synt"/>
    <property type="match status" value="1"/>
</dbReference>
<feature type="binding site" description="in other chain" evidence="6">
    <location>
        <position position="21"/>
    </location>
    <ligand>
        <name>dUMP</name>
        <dbReference type="ChEBI" id="CHEBI:246422"/>
        <note>ligand shared between dimeric partners</note>
    </ligand>
</feature>
<feature type="binding site" description="in other chain" evidence="6">
    <location>
        <begin position="207"/>
        <end position="209"/>
    </location>
    <ligand>
        <name>dUMP</name>
        <dbReference type="ChEBI" id="CHEBI:246422"/>
        <note>ligand shared between dimeric partners</note>
    </ligand>
</feature>
<feature type="active site" evidence="7">
    <location>
        <position position="146"/>
    </location>
</feature>
<dbReference type="CDD" id="cd00351">
    <property type="entry name" value="TS_Pyrimidine_HMase"/>
    <property type="match status" value="1"/>
</dbReference>
<evidence type="ECO:0000256" key="7">
    <source>
        <dbReference type="PROSITE-ProRule" id="PRU10016"/>
    </source>
</evidence>
<evidence type="ECO:0000256" key="6">
    <source>
        <dbReference type="HAMAP-Rule" id="MF_00008"/>
    </source>
</evidence>
<accession>A0A5Q0BE80</accession>
<dbReference type="InterPro" id="IPR020940">
    <property type="entry name" value="Thymidylate_synthase_AS"/>
</dbReference>
<dbReference type="AlphaFoldDB" id="A0A5Q0BE80"/>
<evidence type="ECO:0000256" key="4">
    <source>
        <dbReference type="ARBA" id="ARBA00022679"/>
    </source>
</evidence>
<keyword evidence="4 6" id="KW-0808">Transferase</keyword>
<keyword evidence="2 6" id="KW-0963">Cytoplasm</keyword>
<dbReference type="NCBIfam" id="NF002497">
    <property type="entry name" value="PRK01827.1-3"/>
    <property type="match status" value="1"/>
</dbReference>
<dbReference type="EC" id="2.1.1.45" evidence="1 6"/>
<dbReference type="EMBL" id="CP044205">
    <property type="protein sequence ID" value="QFY42120.1"/>
    <property type="molecule type" value="Genomic_DNA"/>
</dbReference>
<evidence type="ECO:0000259" key="8">
    <source>
        <dbReference type="Pfam" id="PF00303"/>
    </source>
</evidence>
<dbReference type="GO" id="GO:0005829">
    <property type="term" value="C:cytosol"/>
    <property type="evidence" value="ECO:0007669"/>
    <property type="project" value="TreeGrafter"/>
</dbReference>
<sequence>MRQYLELLDDILQHGVQKRDRTGVGTLGVFGRQMRFDLNAGFPLLTTKKLHIPSIFHELLWFISGDTNIRYLRERNVSIWDEWADENGELGDVYGKQWRAWQSADGGTVDQLAQLLTQIRETPYSRRLLISAWNPAELQRMALPPCHYAFQFMVEDGRLSCLFNMRSTDVFLGLPFNIASYALLTHMVAQQCDLAPGELIWSGADVHLYLNHLEQAREQLTRSPLALPELIILRKAENLFDYRYEDFAVRDYEPHPAIKAAVAV</sequence>
<dbReference type="RefSeq" id="WP_153248102.1">
    <property type="nucleotide sequence ID" value="NZ_CP044205.1"/>
</dbReference>
<evidence type="ECO:0000256" key="5">
    <source>
        <dbReference type="ARBA" id="ARBA00022727"/>
    </source>
</evidence>
<feature type="binding site" evidence="6">
    <location>
        <position position="263"/>
    </location>
    <ligand>
        <name>(6R)-5,10-methylene-5,6,7,8-tetrahydrofolate</name>
        <dbReference type="ChEBI" id="CHEBI:15636"/>
    </ligand>
</feature>
<dbReference type="FunFam" id="3.30.572.10:FF:000013">
    <property type="entry name" value="Thymidylate synthase"/>
    <property type="match status" value="1"/>
</dbReference>
<dbReference type="PANTHER" id="PTHR11548">
    <property type="entry name" value="THYMIDYLATE SYNTHASE 1"/>
    <property type="match status" value="1"/>
</dbReference>
<evidence type="ECO:0000256" key="2">
    <source>
        <dbReference type="ARBA" id="ARBA00022490"/>
    </source>
</evidence>
<dbReference type="GO" id="GO:0006235">
    <property type="term" value="P:dTTP biosynthetic process"/>
    <property type="evidence" value="ECO:0007669"/>
    <property type="project" value="UniProtKB-UniRule"/>
</dbReference>